<evidence type="ECO:0000313" key="3">
    <source>
        <dbReference type="Proteomes" id="UP000245910"/>
    </source>
</evidence>
<accession>A0A2L2TH53</accession>
<evidence type="ECO:0000313" key="2">
    <source>
        <dbReference type="EMBL" id="CEI39657.1"/>
    </source>
</evidence>
<keyword evidence="3" id="KW-1185">Reference proteome</keyword>
<reference evidence="3" key="1">
    <citation type="submission" date="2014-10" db="EMBL/GenBank/DDBJ databases">
        <authorList>
            <person name="King R."/>
        </authorList>
    </citation>
    <scope>NUCLEOTIDE SEQUENCE [LARGE SCALE GENOMIC DNA]</scope>
    <source>
        <strain evidence="3">A3/5</strain>
    </source>
</reference>
<evidence type="ECO:0000256" key="1">
    <source>
        <dbReference type="SAM" id="MobiDB-lite"/>
    </source>
</evidence>
<protein>
    <submittedName>
        <fullName evidence="2">Uncharacterized protein</fullName>
    </submittedName>
</protein>
<dbReference type="Proteomes" id="UP000245910">
    <property type="component" value="Chromosome IIII"/>
</dbReference>
<proteinExistence type="predicted"/>
<sequence length="437" mass="43059">MSKGIANVGDEHLLTDGASSTTVGVAAAAAKVGNILGAGGRRSRSLLVLASVALLKVVELDASVARSEGELVKSRAVKLALRAVVLEGEGLAALTGVEVIEGGICLAKGAHFALRIIDVQVVHRSGVKFAIPRIILVREGAADLLSVFLTDIVSALDSTFVGALNHSVSGNGGAILRSALDGARLNRSAVDGGVSSSTASSSGGGSLSSSDDSLSSLSTSSSLGGLSTGGSLGSLSTGGSLGGLGASSSLGSLSTGGSLSTRGSAGLLSTCEAKLKIVELASVRTLTGSPAELLDDCLVEGASTSLDRERLATESLAAGVATLRPVYTSRGSSNDLVSTVGSNALLATVDRLNLVRSVLGASSLGGGGGRSLCSRSTSLGSGCNSSNCARGCDARQSYVGGSDGPGLAVAGIGHGNSQGSQEGRDDLCGRHFGMRGY</sequence>
<dbReference type="AlphaFoldDB" id="A0A2L2TH53"/>
<name>A0A2L2TH53_9HYPO</name>
<feature type="region of interest" description="Disordered" evidence="1">
    <location>
        <begin position="193"/>
        <end position="213"/>
    </location>
</feature>
<organism evidence="2 3">
    <name type="scientific">Fusarium venenatum</name>
    <dbReference type="NCBI Taxonomy" id="56646"/>
    <lineage>
        <taxon>Eukaryota</taxon>
        <taxon>Fungi</taxon>
        <taxon>Dikarya</taxon>
        <taxon>Ascomycota</taxon>
        <taxon>Pezizomycotina</taxon>
        <taxon>Sordariomycetes</taxon>
        <taxon>Hypocreomycetidae</taxon>
        <taxon>Hypocreales</taxon>
        <taxon>Nectriaceae</taxon>
        <taxon>Fusarium</taxon>
    </lineage>
</organism>
<dbReference type="EMBL" id="LN649232">
    <property type="protein sequence ID" value="CEI39657.1"/>
    <property type="molecule type" value="Genomic_DNA"/>
</dbReference>